<reference evidence="15 16" key="1">
    <citation type="submission" date="2017-02" db="EMBL/GenBank/DDBJ databases">
        <title>Draft genome sequence of Moraxella lincolnii CCUG 9405T type strain.</title>
        <authorList>
            <person name="Salva-Serra F."/>
            <person name="Engstrom-Jakobsson H."/>
            <person name="Thorell K."/>
            <person name="Jaen-Luchoro D."/>
            <person name="Gonzales-Siles L."/>
            <person name="Karlsson R."/>
            <person name="Yazdan S."/>
            <person name="Boulund F."/>
            <person name="Johnning A."/>
            <person name="Engstrand L."/>
            <person name="Kristiansson E."/>
            <person name="Moore E."/>
        </authorList>
    </citation>
    <scope>NUCLEOTIDE SEQUENCE [LARGE SCALE GENOMIC DNA]</scope>
    <source>
        <strain evidence="15 16">CCUG 9405</strain>
    </source>
</reference>
<dbReference type="GO" id="GO:0022904">
    <property type="term" value="P:respiratory electron transport chain"/>
    <property type="evidence" value="ECO:0007669"/>
    <property type="project" value="InterPro"/>
</dbReference>
<evidence type="ECO:0000256" key="8">
    <source>
        <dbReference type="ARBA" id="ARBA00022982"/>
    </source>
</evidence>
<evidence type="ECO:0000256" key="3">
    <source>
        <dbReference type="ARBA" id="ARBA00022448"/>
    </source>
</evidence>
<comment type="caution">
    <text evidence="15">The sequence shown here is derived from an EMBL/GenBank/DDBJ whole genome shotgun (WGS) entry which is preliminary data.</text>
</comment>
<organism evidence="15 16">
    <name type="scientific">Lwoffella lincolnii</name>
    <dbReference type="NCBI Taxonomy" id="90241"/>
    <lineage>
        <taxon>Bacteria</taxon>
        <taxon>Pseudomonadati</taxon>
        <taxon>Pseudomonadota</taxon>
        <taxon>Gammaproteobacteria</taxon>
        <taxon>Moraxellales</taxon>
        <taxon>Moraxellaceae</taxon>
        <taxon>Lwoffella</taxon>
    </lineage>
</organism>
<evidence type="ECO:0000256" key="9">
    <source>
        <dbReference type="ARBA" id="ARBA00022989"/>
    </source>
</evidence>
<dbReference type="InterPro" id="IPR052168">
    <property type="entry name" value="Cytochrome_b561_oxidase"/>
</dbReference>
<dbReference type="Proteomes" id="UP000191094">
    <property type="component" value="Unassembled WGS sequence"/>
</dbReference>
<dbReference type="InterPro" id="IPR011577">
    <property type="entry name" value="Cyt_b561_bac/Ni-Hgenase"/>
</dbReference>
<feature type="domain" description="Cytochrome b561 bacterial/Ni-hydrogenase" evidence="14">
    <location>
        <begin position="13"/>
        <end position="178"/>
    </location>
</feature>
<protein>
    <recommendedName>
        <fullName evidence="14">Cytochrome b561 bacterial/Ni-hydrogenase domain-containing protein</fullName>
    </recommendedName>
</protein>
<evidence type="ECO:0000313" key="15">
    <source>
        <dbReference type="EMBL" id="OOS19498.1"/>
    </source>
</evidence>
<accession>A0A1T0CAV7</accession>
<proteinExistence type="inferred from homology"/>
<comment type="similarity">
    <text evidence="12">Belongs to the cytochrome b561 family.</text>
</comment>
<sequence>MRFHNMQSDKKKWAVSVRWFHWSSVALLFLVWLMIALADSDVQGFAFMDWHKALGVSLLFWILARLMNRIISSSVPPISMPKWQHHIAVLTHLALYATLIAMPMAGMLMVMYSGRSISMFGLFEIGGWVTPDRTMSRFFNNLHTDILWPLLLIFMGLHVAGALYHQFVLKDNNILQRMR</sequence>
<dbReference type="PANTHER" id="PTHR30529:SF1">
    <property type="entry name" value="CYTOCHROME B561 HOMOLOG 2"/>
    <property type="match status" value="1"/>
</dbReference>
<keyword evidence="6 13" id="KW-0812">Transmembrane</keyword>
<evidence type="ECO:0000256" key="12">
    <source>
        <dbReference type="ARBA" id="ARBA00037975"/>
    </source>
</evidence>
<keyword evidence="3" id="KW-0813">Transport</keyword>
<name>A0A1T0CAV7_9GAMM</name>
<evidence type="ECO:0000313" key="16">
    <source>
        <dbReference type="Proteomes" id="UP000191094"/>
    </source>
</evidence>
<dbReference type="GO" id="GO:0046872">
    <property type="term" value="F:metal ion binding"/>
    <property type="evidence" value="ECO:0007669"/>
    <property type="project" value="UniProtKB-KW"/>
</dbReference>
<keyword evidence="7" id="KW-0479">Metal-binding</keyword>
<dbReference type="Pfam" id="PF01292">
    <property type="entry name" value="Ni_hydr_CYTB"/>
    <property type="match status" value="1"/>
</dbReference>
<gene>
    <name evidence="15" type="ORF">B0682_08830</name>
</gene>
<evidence type="ECO:0000256" key="1">
    <source>
        <dbReference type="ARBA" id="ARBA00001970"/>
    </source>
</evidence>
<evidence type="ECO:0000259" key="14">
    <source>
        <dbReference type="Pfam" id="PF01292"/>
    </source>
</evidence>
<comment type="subcellular location">
    <subcellularLocation>
        <location evidence="2">Cell membrane</location>
        <topology evidence="2">Multi-pass membrane protein</topology>
    </subcellularLocation>
</comment>
<keyword evidence="16" id="KW-1185">Reference proteome</keyword>
<keyword evidence="4" id="KW-1003">Cell membrane</keyword>
<keyword evidence="9 13" id="KW-1133">Transmembrane helix</keyword>
<feature type="transmembrane region" description="Helical" evidence="13">
    <location>
        <begin position="50"/>
        <end position="67"/>
    </location>
</feature>
<evidence type="ECO:0000256" key="5">
    <source>
        <dbReference type="ARBA" id="ARBA00022617"/>
    </source>
</evidence>
<dbReference type="GO" id="GO:0009055">
    <property type="term" value="F:electron transfer activity"/>
    <property type="evidence" value="ECO:0007669"/>
    <property type="project" value="InterPro"/>
</dbReference>
<evidence type="ECO:0000256" key="6">
    <source>
        <dbReference type="ARBA" id="ARBA00022692"/>
    </source>
</evidence>
<dbReference type="GO" id="GO:0005886">
    <property type="term" value="C:plasma membrane"/>
    <property type="evidence" value="ECO:0007669"/>
    <property type="project" value="UniProtKB-SubCell"/>
</dbReference>
<evidence type="ECO:0000256" key="13">
    <source>
        <dbReference type="SAM" id="Phobius"/>
    </source>
</evidence>
<feature type="transmembrane region" description="Helical" evidence="13">
    <location>
        <begin position="146"/>
        <end position="169"/>
    </location>
</feature>
<comment type="cofactor">
    <cofactor evidence="1">
        <name>heme b</name>
        <dbReference type="ChEBI" id="CHEBI:60344"/>
    </cofactor>
</comment>
<evidence type="ECO:0000256" key="10">
    <source>
        <dbReference type="ARBA" id="ARBA00023004"/>
    </source>
</evidence>
<dbReference type="AlphaFoldDB" id="A0A1T0CAV7"/>
<evidence type="ECO:0000256" key="2">
    <source>
        <dbReference type="ARBA" id="ARBA00004651"/>
    </source>
</evidence>
<keyword evidence="11 13" id="KW-0472">Membrane</keyword>
<dbReference type="GO" id="GO:0020037">
    <property type="term" value="F:heme binding"/>
    <property type="evidence" value="ECO:0007669"/>
    <property type="project" value="TreeGrafter"/>
</dbReference>
<dbReference type="SUPFAM" id="SSF81342">
    <property type="entry name" value="Transmembrane di-heme cytochromes"/>
    <property type="match status" value="1"/>
</dbReference>
<evidence type="ECO:0000256" key="4">
    <source>
        <dbReference type="ARBA" id="ARBA00022475"/>
    </source>
</evidence>
<dbReference type="EMBL" id="MUYT01000016">
    <property type="protein sequence ID" value="OOS19498.1"/>
    <property type="molecule type" value="Genomic_DNA"/>
</dbReference>
<dbReference type="InterPro" id="IPR016174">
    <property type="entry name" value="Di-haem_cyt_TM"/>
</dbReference>
<dbReference type="PANTHER" id="PTHR30529">
    <property type="entry name" value="CYTOCHROME B561"/>
    <property type="match status" value="1"/>
</dbReference>
<keyword evidence="10" id="KW-0408">Iron</keyword>
<feature type="transmembrane region" description="Helical" evidence="13">
    <location>
        <begin position="87"/>
        <end position="112"/>
    </location>
</feature>
<dbReference type="RefSeq" id="WP_240494961.1">
    <property type="nucleotide sequence ID" value="NZ_CP147511.1"/>
</dbReference>
<keyword evidence="5" id="KW-0349">Heme</keyword>
<keyword evidence="8" id="KW-0249">Electron transport</keyword>
<dbReference type="STRING" id="90241.B0682_08830"/>
<evidence type="ECO:0000256" key="7">
    <source>
        <dbReference type="ARBA" id="ARBA00022723"/>
    </source>
</evidence>
<evidence type="ECO:0000256" key="11">
    <source>
        <dbReference type="ARBA" id="ARBA00023136"/>
    </source>
</evidence>